<comment type="caution">
    <text evidence="2">The sequence shown here is derived from an EMBL/GenBank/DDBJ whole genome shotgun (WGS) entry which is preliminary data.</text>
</comment>
<feature type="transmembrane region" description="Helical" evidence="1">
    <location>
        <begin position="236"/>
        <end position="255"/>
    </location>
</feature>
<sequence length="259" mass="29693">MDNINLDYQMKERVYLANKNNPYCDVLPFELKMSFPKVNYTGFFPQKNEAIIYVVPAYSYVEKEKTMGYTGKSAGVSMRVAKGLTVRTGGSGGSVVRQNVREEFAGDYIITNKRIIFVAEKAGFEYKLDKVTAVKLTSRESFYIQSGKPIKNIRVDSSGLAYAYSLTQTAVDNFINDVDLYKDLQISFSEEQERYLSSARSQINDFANRSQLPVYTTKTYDKNDYKDNKRKPRRKFTLKQIIIIGLILLFTAFFVDLLT</sequence>
<dbReference type="EMBL" id="QEKV01000004">
    <property type="protein sequence ID" value="PVY94608.1"/>
    <property type="molecule type" value="Genomic_DNA"/>
</dbReference>
<evidence type="ECO:0000313" key="3">
    <source>
        <dbReference type="Proteomes" id="UP000245793"/>
    </source>
</evidence>
<dbReference type="RefSeq" id="WP_116480032.1">
    <property type="nucleotide sequence ID" value="NZ_QEKV01000004.1"/>
</dbReference>
<keyword evidence="1" id="KW-0812">Transmembrane</keyword>
<keyword evidence="3" id="KW-1185">Reference proteome</keyword>
<evidence type="ECO:0000313" key="2">
    <source>
        <dbReference type="EMBL" id="PVY94608.1"/>
    </source>
</evidence>
<accession>A0A2U1E3U2</accession>
<proteinExistence type="predicted"/>
<protein>
    <submittedName>
        <fullName evidence="2">Uncharacterized protein</fullName>
    </submittedName>
</protein>
<dbReference type="Proteomes" id="UP000245793">
    <property type="component" value="Unassembled WGS sequence"/>
</dbReference>
<organism evidence="2 3">
    <name type="scientific">Ezakiella coagulans</name>
    <dbReference type="NCBI Taxonomy" id="46507"/>
    <lineage>
        <taxon>Bacteria</taxon>
        <taxon>Bacillati</taxon>
        <taxon>Bacillota</taxon>
        <taxon>Tissierellia</taxon>
        <taxon>Ezakiella</taxon>
    </lineage>
</organism>
<name>A0A2U1E3U2_9FIRM</name>
<evidence type="ECO:0000256" key="1">
    <source>
        <dbReference type="SAM" id="Phobius"/>
    </source>
</evidence>
<dbReference type="AlphaFoldDB" id="A0A2U1E3U2"/>
<keyword evidence="1" id="KW-1133">Transmembrane helix</keyword>
<keyword evidence="1" id="KW-0472">Membrane</keyword>
<reference evidence="2 3" key="1">
    <citation type="submission" date="2018-04" db="EMBL/GenBank/DDBJ databases">
        <title>Genomic Encyclopedia of Type Strains, Phase IV (KMG-IV): sequencing the most valuable type-strain genomes for metagenomic binning, comparative biology and taxonomic classification.</title>
        <authorList>
            <person name="Goeker M."/>
        </authorList>
    </citation>
    <scope>NUCLEOTIDE SEQUENCE [LARGE SCALE GENOMIC DNA]</scope>
    <source>
        <strain evidence="2 3">DSM 20705</strain>
    </source>
</reference>
<gene>
    <name evidence="2" type="ORF">C7381_104114</name>
</gene>